<dbReference type="SMART" id="SM00360">
    <property type="entry name" value="RRM"/>
    <property type="match status" value="2"/>
</dbReference>
<dbReference type="CDD" id="cd12247">
    <property type="entry name" value="RRM2_U1A_like"/>
    <property type="match status" value="1"/>
</dbReference>
<evidence type="ECO:0000256" key="11">
    <source>
        <dbReference type="SAM" id="MobiDB-lite"/>
    </source>
</evidence>
<dbReference type="InterPro" id="IPR012677">
    <property type="entry name" value="Nucleotide-bd_a/b_plait_sf"/>
</dbReference>
<evidence type="ECO:0000313" key="13">
    <source>
        <dbReference type="EMBL" id="KAK6363486.1"/>
    </source>
</evidence>
<keyword evidence="5" id="KW-0677">Repeat</keyword>
<dbReference type="GO" id="GO:0005681">
    <property type="term" value="C:spliceosomal complex"/>
    <property type="evidence" value="ECO:0007669"/>
    <property type="project" value="UniProtKB-KW"/>
</dbReference>
<comment type="caution">
    <text evidence="13">The sequence shown here is derived from an EMBL/GenBank/DDBJ whole genome shotgun (WGS) entry which is preliminary data.</text>
</comment>
<evidence type="ECO:0000313" key="14">
    <source>
        <dbReference type="Proteomes" id="UP001373714"/>
    </source>
</evidence>
<dbReference type="GO" id="GO:0008380">
    <property type="term" value="P:RNA splicing"/>
    <property type="evidence" value="ECO:0007669"/>
    <property type="project" value="UniProtKB-KW"/>
</dbReference>
<dbReference type="GO" id="GO:0003723">
    <property type="term" value="F:RNA binding"/>
    <property type="evidence" value="ECO:0007669"/>
    <property type="project" value="UniProtKB-UniRule"/>
</dbReference>
<evidence type="ECO:0000256" key="7">
    <source>
        <dbReference type="ARBA" id="ARBA00023187"/>
    </source>
</evidence>
<protein>
    <recommendedName>
        <fullName evidence="12">RRM domain-containing protein</fullName>
    </recommendedName>
</protein>
<feature type="domain" description="RRM" evidence="12">
    <location>
        <begin position="28"/>
        <end position="107"/>
    </location>
</feature>
<keyword evidence="9" id="KW-0687">Ribonucleoprotein</keyword>
<gene>
    <name evidence="13" type="ORF">TWF730_000918</name>
</gene>
<evidence type="ECO:0000256" key="6">
    <source>
        <dbReference type="ARBA" id="ARBA00022884"/>
    </source>
</evidence>
<dbReference type="InterPro" id="IPR000504">
    <property type="entry name" value="RRM_dom"/>
</dbReference>
<keyword evidence="4" id="KW-0747">Spliceosome</keyword>
<name>A0AAV9VP95_9PEZI</name>
<evidence type="ECO:0000256" key="10">
    <source>
        <dbReference type="PROSITE-ProRule" id="PRU00176"/>
    </source>
</evidence>
<evidence type="ECO:0000256" key="5">
    <source>
        <dbReference type="ARBA" id="ARBA00022737"/>
    </source>
</evidence>
<dbReference type="Gene3D" id="3.30.70.330">
    <property type="match status" value="2"/>
</dbReference>
<organism evidence="13 14">
    <name type="scientific">Orbilia blumenaviensis</name>
    <dbReference type="NCBI Taxonomy" id="1796055"/>
    <lineage>
        <taxon>Eukaryota</taxon>
        <taxon>Fungi</taxon>
        <taxon>Dikarya</taxon>
        <taxon>Ascomycota</taxon>
        <taxon>Pezizomycotina</taxon>
        <taxon>Orbiliomycetes</taxon>
        <taxon>Orbiliales</taxon>
        <taxon>Orbiliaceae</taxon>
        <taxon>Orbilia</taxon>
    </lineage>
</organism>
<dbReference type="GO" id="GO:0006397">
    <property type="term" value="P:mRNA processing"/>
    <property type="evidence" value="ECO:0007669"/>
    <property type="project" value="UniProtKB-KW"/>
</dbReference>
<dbReference type="Proteomes" id="UP001373714">
    <property type="component" value="Unassembled WGS sequence"/>
</dbReference>
<evidence type="ECO:0000256" key="2">
    <source>
        <dbReference type="ARBA" id="ARBA00007243"/>
    </source>
</evidence>
<keyword evidence="6 10" id="KW-0694">RNA-binding</keyword>
<evidence type="ECO:0000256" key="4">
    <source>
        <dbReference type="ARBA" id="ARBA00022728"/>
    </source>
</evidence>
<dbReference type="CDD" id="cd12246">
    <property type="entry name" value="RRM1_U1A_like"/>
    <property type="match status" value="1"/>
</dbReference>
<comment type="subcellular location">
    <subcellularLocation>
        <location evidence="1">Nucleus</location>
    </subcellularLocation>
</comment>
<dbReference type="GO" id="GO:0030532">
    <property type="term" value="C:small nuclear ribonucleoprotein complex"/>
    <property type="evidence" value="ECO:0007669"/>
    <property type="project" value="UniProtKB-ARBA"/>
</dbReference>
<evidence type="ECO:0000259" key="12">
    <source>
        <dbReference type="PROSITE" id="PS50102"/>
    </source>
</evidence>
<keyword evidence="8" id="KW-0539">Nucleus</keyword>
<dbReference type="InterPro" id="IPR035979">
    <property type="entry name" value="RBD_domain_sf"/>
</dbReference>
<dbReference type="SUPFAM" id="SSF54928">
    <property type="entry name" value="RNA-binding domain, RBD"/>
    <property type="match status" value="1"/>
</dbReference>
<feature type="region of interest" description="Disordered" evidence="11">
    <location>
        <begin position="108"/>
        <end position="193"/>
    </location>
</feature>
<dbReference type="FunFam" id="3.30.70.330:FF:000039">
    <property type="entry name" value="U1 small nuclear ribonucleoprotein A"/>
    <property type="match status" value="1"/>
</dbReference>
<evidence type="ECO:0000256" key="3">
    <source>
        <dbReference type="ARBA" id="ARBA00022664"/>
    </source>
</evidence>
<evidence type="ECO:0000256" key="9">
    <source>
        <dbReference type="ARBA" id="ARBA00023274"/>
    </source>
</evidence>
<comment type="similarity">
    <text evidence="2">Belongs to the RRM U1 A/B'' family.</text>
</comment>
<sequence length="277" mass="30331">MAEARNSTYVSLMKPRNVEPSLTYWPMSRVYCRNLEESVKIPVLTATLETLFSQYGTILEIVAKKNLRARGQAFVVFDSPEAAERAIKEVQGFNLFEKPMVLQYAKTKSDATVQSESSEAEFEAHKRRRLAEKERKQALRAAEAQKHLKRPAASGPSQGLGADSRPAKKTQTSAPSAPGGLKSTAAPAAPQIPDEYLPPNKILFLQNLPDNATSDILNGIFGSFEGFKEVRLVPGRKGIAFVEYENEAGAISAKENTQGMSLGPDGSGIVKVTYQRQ</sequence>
<evidence type="ECO:0000256" key="1">
    <source>
        <dbReference type="ARBA" id="ARBA00004123"/>
    </source>
</evidence>
<evidence type="ECO:0000256" key="8">
    <source>
        <dbReference type="ARBA" id="ARBA00023242"/>
    </source>
</evidence>
<dbReference type="EMBL" id="JAVHNS010000001">
    <property type="protein sequence ID" value="KAK6363486.1"/>
    <property type="molecule type" value="Genomic_DNA"/>
</dbReference>
<dbReference type="PROSITE" id="PS50102">
    <property type="entry name" value="RRM"/>
    <property type="match status" value="2"/>
</dbReference>
<keyword evidence="7" id="KW-0508">mRNA splicing</keyword>
<proteinExistence type="inferred from homology"/>
<dbReference type="AlphaFoldDB" id="A0AAV9VP95"/>
<dbReference type="PANTHER" id="PTHR10501">
    <property type="entry name" value="U1 SMALL NUCLEAR RIBONUCLEOPROTEIN A/U2 SMALL NUCLEAR RIBONUCLEOPROTEIN B"/>
    <property type="match status" value="1"/>
</dbReference>
<keyword evidence="3" id="KW-0507">mRNA processing</keyword>
<keyword evidence="14" id="KW-1185">Reference proteome</keyword>
<dbReference type="Pfam" id="PF00076">
    <property type="entry name" value="RRM_1"/>
    <property type="match status" value="2"/>
</dbReference>
<feature type="domain" description="RRM" evidence="12">
    <location>
        <begin position="201"/>
        <end position="277"/>
    </location>
</feature>
<accession>A0AAV9VP95</accession>
<dbReference type="FunFam" id="3.30.70.330:FF:000029">
    <property type="entry name" value="U2 small nuclear ribonucleoprotein B"/>
    <property type="match status" value="1"/>
</dbReference>
<reference evidence="13 14" key="1">
    <citation type="submission" date="2019-10" db="EMBL/GenBank/DDBJ databases">
        <authorList>
            <person name="Palmer J.M."/>
        </authorList>
    </citation>
    <scope>NUCLEOTIDE SEQUENCE [LARGE SCALE GENOMIC DNA]</scope>
    <source>
        <strain evidence="13 14">TWF730</strain>
    </source>
</reference>